<dbReference type="InterPro" id="IPR047057">
    <property type="entry name" value="MerR_fam"/>
</dbReference>
<sequence length="282" mass="32859">MTIKEVEERTGLARSNVRFYEKEKLIRPSRNERNGYRDYSQSDVENLKKIAYLRTLGISIEDIRNVIQGKESLPEILERQSERLDEQMADLDRAKVLCDKMLHDRELCYETLQVERYVNELGDYWEQNQPVFRLDTVSFVWLWCSFQTWMVLTVLCLLVGILFYSKLPSQIPVQWKLGIASTLVRKEFIFAYPLICIAIRYFLRPYIYLKVQMNTIYGKIISEYLSNSLCFVALSAEVFGVLFVFGLAENIVIVFLADAVVLLGLLATGLVKMDLRGFGRKE</sequence>
<organism evidence="6 7">
    <name type="scientific">Candidatus Anaerobutyricum stercoris</name>
    <dbReference type="NCBI Taxonomy" id="2838457"/>
    <lineage>
        <taxon>Bacteria</taxon>
        <taxon>Bacillati</taxon>
        <taxon>Bacillota</taxon>
        <taxon>Clostridia</taxon>
        <taxon>Lachnospirales</taxon>
        <taxon>Lachnospiraceae</taxon>
        <taxon>Anaerobutyricum</taxon>
    </lineage>
</organism>
<feature type="transmembrane region" description="Helical" evidence="4">
    <location>
        <begin position="251"/>
        <end position="271"/>
    </location>
</feature>
<feature type="transmembrane region" description="Helical" evidence="4">
    <location>
        <begin position="224"/>
        <end position="245"/>
    </location>
</feature>
<dbReference type="PROSITE" id="PS50937">
    <property type="entry name" value="HTH_MERR_2"/>
    <property type="match status" value="1"/>
</dbReference>
<feature type="transmembrane region" description="Helical" evidence="4">
    <location>
        <begin position="139"/>
        <end position="164"/>
    </location>
</feature>
<keyword evidence="2" id="KW-0238">DNA-binding</keyword>
<dbReference type="CDD" id="cd00592">
    <property type="entry name" value="HTH_MerR-like"/>
    <property type="match status" value="1"/>
</dbReference>
<comment type="caution">
    <text evidence="6">The sequence shown here is derived from an EMBL/GenBank/DDBJ whole genome shotgun (WGS) entry which is preliminary data.</text>
</comment>
<feature type="transmembrane region" description="Helical" evidence="4">
    <location>
        <begin position="184"/>
        <end position="203"/>
    </location>
</feature>
<dbReference type="Proteomes" id="UP000824049">
    <property type="component" value="Unassembled WGS sequence"/>
</dbReference>
<evidence type="ECO:0000259" key="5">
    <source>
        <dbReference type="PROSITE" id="PS50937"/>
    </source>
</evidence>
<reference evidence="6" key="2">
    <citation type="submission" date="2021-04" db="EMBL/GenBank/DDBJ databases">
        <authorList>
            <person name="Gilroy R."/>
        </authorList>
    </citation>
    <scope>NUCLEOTIDE SEQUENCE</scope>
    <source>
        <strain evidence="6">CHK179-28034</strain>
    </source>
</reference>
<evidence type="ECO:0000256" key="2">
    <source>
        <dbReference type="ARBA" id="ARBA00023125"/>
    </source>
</evidence>
<protein>
    <submittedName>
        <fullName evidence="6">MerR family transcriptional regulator</fullName>
    </submittedName>
</protein>
<evidence type="ECO:0000313" key="6">
    <source>
        <dbReference type="EMBL" id="HIZ40818.1"/>
    </source>
</evidence>
<dbReference type="PANTHER" id="PTHR30204">
    <property type="entry name" value="REDOX-CYCLING DRUG-SENSING TRANSCRIPTIONAL ACTIVATOR SOXR"/>
    <property type="match status" value="1"/>
</dbReference>
<evidence type="ECO:0000256" key="3">
    <source>
        <dbReference type="ARBA" id="ARBA00023163"/>
    </source>
</evidence>
<dbReference type="InterPro" id="IPR009061">
    <property type="entry name" value="DNA-bd_dom_put_sf"/>
</dbReference>
<gene>
    <name evidence="6" type="ORF">H9968_13045</name>
</gene>
<keyword evidence="4" id="KW-0472">Membrane</keyword>
<dbReference type="SMART" id="SM00422">
    <property type="entry name" value="HTH_MERR"/>
    <property type="match status" value="1"/>
</dbReference>
<dbReference type="GO" id="GO:0003700">
    <property type="term" value="F:DNA-binding transcription factor activity"/>
    <property type="evidence" value="ECO:0007669"/>
    <property type="project" value="InterPro"/>
</dbReference>
<name>A0A9D2ENN6_9FIRM</name>
<accession>A0A9D2ENN6</accession>
<dbReference type="AlphaFoldDB" id="A0A9D2ENN6"/>
<dbReference type="SUPFAM" id="SSF46955">
    <property type="entry name" value="Putative DNA-binding domain"/>
    <property type="match status" value="1"/>
</dbReference>
<dbReference type="Gene3D" id="1.10.1660.10">
    <property type="match status" value="1"/>
</dbReference>
<dbReference type="Pfam" id="PF07853">
    <property type="entry name" value="DUF1648"/>
    <property type="match status" value="1"/>
</dbReference>
<reference evidence="6" key="1">
    <citation type="journal article" date="2021" name="PeerJ">
        <title>Extensive microbial diversity within the chicken gut microbiome revealed by metagenomics and culture.</title>
        <authorList>
            <person name="Gilroy R."/>
            <person name="Ravi A."/>
            <person name="Getino M."/>
            <person name="Pursley I."/>
            <person name="Horton D.L."/>
            <person name="Alikhan N.F."/>
            <person name="Baker D."/>
            <person name="Gharbi K."/>
            <person name="Hall N."/>
            <person name="Watson M."/>
            <person name="Adriaenssens E.M."/>
            <person name="Foster-Nyarko E."/>
            <person name="Jarju S."/>
            <person name="Secka A."/>
            <person name="Antonio M."/>
            <person name="Oren A."/>
            <person name="Chaudhuri R.R."/>
            <person name="La Ragione R."/>
            <person name="Hildebrand F."/>
            <person name="Pallen M.J."/>
        </authorList>
    </citation>
    <scope>NUCLEOTIDE SEQUENCE</scope>
    <source>
        <strain evidence="6">CHK179-28034</strain>
    </source>
</reference>
<keyword evidence="4" id="KW-1133">Transmembrane helix</keyword>
<evidence type="ECO:0000313" key="7">
    <source>
        <dbReference type="Proteomes" id="UP000824049"/>
    </source>
</evidence>
<dbReference type="InterPro" id="IPR012867">
    <property type="entry name" value="DUF1648"/>
</dbReference>
<feature type="domain" description="HTH merR-type" evidence="5">
    <location>
        <begin position="1"/>
        <end position="69"/>
    </location>
</feature>
<dbReference type="InterPro" id="IPR000551">
    <property type="entry name" value="MerR-type_HTH_dom"/>
</dbReference>
<dbReference type="EMBL" id="DXBR01000119">
    <property type="protein sequence ID" value="HIZ40818.1"/>
    <property type="molecule type" value="Genomic_DNA"/>
</dbReference>
<keyword evidence="3" id="KW-0804">Transcription</keyword>
<proteinExistence type="predicted"/>
<evidence type="ECO:0000256" key="4">
    <source>
        <dbReference type="SAM" id="Phobius"/>
    </source>
</evidence>
<dbReference type="GO" id="GO:0003677">
    <property type="term" value="F:DNA binding"/>
    <property type="evidence" value="ECO:0007669"/>
    <property type="project" value="UniProtKB-KW"/>
</dbReference>
<evidence type="ECO:0000256" key="1">
    <source>
        <dbReference type="ARBA" id="ARBA00023015"/>
    </source>
</evidence>
<dbReference type="PANTHER" id="PTHR30204:SF94">
    <property type="entry name" value="HEAVY METAL-DEPENDENT TRANSCRIPTIONAL REGULATOR HI_0293-RELATED"/>
    <property type="match status" value="1"/>
</dbReference>
<keyword evidence="1" id="KW-0805">Transcription regulation</keyword>
<keyword evidence="4" id="KW-0812">Transmembrane</keyword>
<dbReference type="Pfam" id="PF13411">
    <property type="entry name" value="MerR_1"/>
    <property type="match status" value="1"/>
</dbReference>